<accession>A0A6A6DHN2</accession>
<dbReference type="PANTHER" id="PTHR45348:SF1">
    <property type="entry name" value="TRANS-ENOYL REDUCTASE STHE"/>
    <property type="match status" value="1"/>
</dbReference>
<protein>
    <submittedName>
        <fullName evidence="7">GroES-like protein</fullName>
    </submittedName>
</protein>
<evidence type="ECO:0000256" key="4">
    <source>
        <dbReference type="ARBA" id="ARBA00022857"/>
    </source>
</evidence>
<proteinExistence type="inferred from homology"/>
<keyword evidence="3" id="KW-0547">Nucleotide-binding</keyword>
<dbReference type="InterPro" id="IPR011032">
    <property type="entry name" value="GroES-like_sf"/>
</dbReference>
<organism evidence="7 8">
    <name type="scientific">Zopfia rhizophila CBS 207.26</name>
    <dbReference type="NCBI Taxonomy" id="1314779"/>
    <lineage>
        <taxon>Eukaryota</taxon>
        <taxon>Fungi</taxon>
        <taxon>Dikarya</taxon>
        <taxon>Ascomycota</taxon>
        <taxon>Pezizomycotina</taxon>
        <taxon>Dothideomycetes</taxon>
        <taxon>Dothideomycetes incertae sedis</taxon>
        <taxon>Zopfiaceae</taxon>
        <taxon>Zopfia</taxon>
    </lineage>
</organism>
<dbReference type="OrthoDB" id="48317at2759"/>
<dbReference type="EMBL" id="ML994680">
    <property type="protein sequence ID" value="KAF2177958.1"/>
    <property type="molecule type" value="Genomic_DNA"/>
</dbReference>
<evidence type="ECO:0000256" key="5">
    <source>
        <dbReference type="ARBA" id="ARBA00023002"/>
    </source>
</evidence>
<dbReference type="InterPro" id="IPR047122">
    <property type="entry name" value="Trans-enoyl_RdTase-like"/>
</dbReference>
<dbReference type="InterPro" id="IPR013154">
    <property type="entry name" value="ADH-like_N"/>
</dbReference>
<keyword evidence="8" id="KW-1185">Reference proteome</keyword>
<reference evidence="7" key="1">
    <citation type="journal article" date="2020" name="Stud. Mycol.">
        <title>101 Dothideomycetes genomes: a test case for predicting lifestyles and emergence of pathogens.</title>
        <authorList>
            <person name="Haridas S."/>
            <person name="Albert R."/>
            <person name="Binder M."/>
            <person name="Bloem J."/>
            <person name="Labutti K."/>
            <person name="Salamov A."/>
            <person name="Andreopoulos B."/>
            <person name="Baker S."/>
            <person name="Barry K."/>
            <person name="Bills G."/>
            <person name="Bluhm B."/>
            <person name="Cannon C."/>
            <person name="Castanera R."/>
            <person name="Culley D."/>
            <person name="Daum C."/>
            <person name="Ezra D."/>
            <person name="Gonzalez J."/>
            <person name="Henrissat B."/>
            <person name="Kuo A."/>
            <person name="Liang C."/>
            <person name="Lipzen A."/>
            <person name="Lutzoni F."/>
            <person name="Magnuson J."/>
            <person name="Mondo S."/>
            <person name="Nolan M."/>
            <person name="Ohm R."/>
            <person name="Pangilinan J."/>
            <person name="Park H.-J."/>
            <person name="Ramirez L."/>
            <person name="Alfaro M."/>
            <person name="Sun H."/>
            <person name="Tritt A."/>
            <person name="Yoshinaga Y."/>
            <person name="Zwiers L.-H."/>
            <person name="Turgeon B."/>
            <person name="Goodwin S."/>
            <person name="Spatafora J."/>
            <person name="Crous P."/>
            <person name="Grigoriev I."/>
        </authorList>
    </citation>
    <scope>NUCLEOTIDE SEQUENCE</scope>
    <source>
        <strain evidence="7">CBS 207.26</strain>
    </source>
</reference>
<dbReference type="GO" id="GO:0016651">
    <property type="term" value="F:oxidoreductase activity, acting on NAD(P)H"/>
    <property type="evidence" value="ECO:0007669"/>
    <property type="project" value="InterPro"/>
</dbReference>
<dbReference type="InterPro" id="IPR020843">
    <property type="entry name" value="ER"/>
</dbReference>
<evidence type="ECO:0000256" key="1">
    <source>
        <dbReference type="ARBA" id="ARBA00008072"/>
    </source>
</evidence>
<feature type="domain" description="Enoyl reductase (ER)" evidence="6">
    <location>
        <begin position="16"/>
        <end position="370"/>
    </location>
</feature>
<dbReference type="SUPFAM" id="SSF50129">
    <property type="entry name" value="GroES-like"/>
    <property type="match status" value="1"/>
</dbReference>
<dbReference type="Gene3D" id="3.90.180.10">
    <property type="entry name" value="Medium-chain alcohol dehydrogenases, catalytic domain"/>
    <property type="match status" value="1"/>
</dbReference>
<dbReference type="PANTHER" id="PTHR45348">
    <property type="entry name" value="HYPOTHETICAL OXIDOREDUCTASE (EUROFUNG)"/>
    <property type="match status" value="1"/>
</dbReference>
<name>A0A6A6DHN2_9PEZI</name>
<dbReference type="Proteomes" id="UP000800200">
    <property type="component" value="Unassembled WGS sequence"/>
</dbReference>
<dbReference type="GO" id="GO:0000166">
    <property type="term" value="F:nucleotide binding"/>
    <property type="evidence" value="ECO:0007669"/>
    <property type="project" value="UniProtKB-KW"/>
</dbReference>
<dbReference type="Gene3D" id="3.40.50.720">
    <property type="entry name" value="NAD(P)-binding Rossmann-like Domain"/>
    <property type="match status" value="1"/>
</dbReference>
<evidence type="ECO:0000313" key="8">
    <source>
        <dbReference type="Proteomes" id="UP000800200"/>
    </source>
</evidence>
<dbReference type="InterPro" id="IPR036291">
    <property type="entry name" value="NAD(P)-bd_dom_sf"/>
</dbReference>
<evidence type="ECO:0000259" key="6">
    <source>
        <dbReference type="SMART" id="SM00829"/>
    </source>
</evidence>
<dbReference type="SMART" id="SM00829">
    <property type="entry name" value="PKS_ER"/>
    <property type="match status" value="1"/>
</dbReference>
<dbReference type="CDD" id="cd08249">
    <property type="entry name" value="enoyl_reductase_like"/>
    <property type="match status" value="1"/>
</dbReference>
<comment type="subunit">
    <text evidence="2">Monomer.</text>
</comment>
<evidence type="ECO:0000313" key="7">
    <source>
        <dbReference type="EMBL" id="KAF2177958.1"/>
    </source>
</evidence>
<dbReference type="SUPFAM" id="SSF51735">
    <property type="entry name" value="NAD(P)-binding Rossmann-fold domains"/>
    <property type="match status" value="1"/>
</dbReference>
<gene>
    <name evidence="7" type="ORF">K469DRAFT_643441</name>
</gene>
<evidence type="ECO:0000256" key="2">
    <source>
        <dbReference type="ARBA" id="ARBA00011245"/>
    </source>
</evidence>
<keyword evidence="4" id="KW-0521">NADP</keyword>
<dbReference type="AlphaFoldDB" id="A0A6A6DHN2"/>
<sequence length="375" mass="40020">MAPPATQTAIVQTTKGSSTHLPLVVNRSAPVPKVPSEHHVLVRILAVALNPNDHKMVTHFNMPGSIAGCDFCGIVAAEAGENNNNNRAFSSAAARFPAGTRVCGALFPYNPADPDNGSFAQFCVVDARLLVKVPDSWNDLEAASLGVGWSTVSLAFSDPNALGLEGLPTKPSHHSKDPVLVYGGATASGTLACQLLSLMGYTPIAIASNRSAELAVKYGAVGTAFYASKDCVETVKSLAGKPIRRILDCITDAESAAICYSAMARTGGTYACLEECPDAWRTRRAVKVKEVMGFQVLGVDLNLGASTYTRPGDKKLMEIGMQWAGEMQSLMESGRIKPHPLRELRNGWEAIIEGLEMLRKGEVRGQKLVVRIPQD</sequence>
<comment type="similarity">
    <text evidence="1">Belongs to the zinc-containing alcohol dehydrogenase family.</text>
</comment>
<dbReference type="Pfam" id="PF08240">
    <property type="entry name" value="ADH_N"/>
    <property type="match status" value="1"/>
</dbReference>
<keyword evidence="5" id="KW-0560">Oxidoreductase</keyword>
<evidence type="ECO:0000256" key="3">
    <source>
        <dbReference type="ARBA" id="ARBA00022741"/>
    </source>
</evidence>